<dbReference type="GO" id="GO:0022625">
    <property type="term" value="C:cytosolic large ribosomal subunit"/>
    <property type="evidence" value="ECO:0007669"/>
    <property type="project" value="TreeGrafter"/>
</dbReference>
<proteinExistence type="inferred from homology"/>
<keyword evidence="4 7" id="KW-0689">Ribosomal protein</keyword>
<dbReference type="EMBL" id="LIBO01000001">
    <property type="protein sequence ID" value="KRO63271.1"/>
    <property type="molecule type" value="Genomic_DNA"/>
</dbReference>
<gene>
    <name evidence="7" type="primary">rplP</name>
    <name evidence="10" type="ORF">ABR82_05820</name>
</gene>
<dbReference type="Pfam" id="PF00252">
    <property type="entry name" value="Ribosomal_L16"/>
    <property type="match status" value="1"/>
</dbReference>
<evidence type="ECO:0000256" key="9">
    <source>
        <dbReference type="RuleBase" id="RU004414"/>
    </source>
</evidence>
<evidence type="ECO:0000256" key="4">
    <source>
        <dbReference type="ARBA" id="ARBA00022980"/>
    </source>
</evidence>
<dbReference type="HAMAP" id="MF_01342">
    <property type="entry name" value="Ribosomal_uL16"/>
    <property type="match status" value="1"/>
</dbReference>
<comment type="similarity">
    <text evidence="1 7 8">Belongs to the universal ribosomal protein uL16 family.</text>
</comment>
<dbReference type="InterPro" id="IPR000114">
    <property type="entry name" value="Ribosomal_uL16_bact-type"/>
</dbReference>
<reference evidence="10 11" key="1">
    <citation type="submission" date="2015-10" db="EMBL/GenBank/DDBJ databases">
        <title>Metagenome-Assembled Genomes uncover a global brackish microbiome.</title>
        <authorList>
            <person name="Hugerth L.W."/>
            <person name="Larsson J."/>
            <person name="Alneberg J."/>
            <person name="Lindh M.V."/>
            <person name="Legrand C."/>
            <person name="Pinhassi J."/>
            <person name="Andersson A.F."/>
        </authorList>
    </citation>
    <scope>NUCLEOTIDE SEQUENCE [LARGE SCALE GENOMIC DNA]</scope>
    <source>
        <strain evidence="10">BACL18 MAG-120507-bin52</strain>
    </source>
</reference>
<keyword evidence="7 9" id="KW-0694">RNA-binding</keyword>
<dbReference type="SUPFAM" id="SSF54686">
    <property type="entry name" value="Ribosomal protein L16p/L10e"/>
    <property type="match status" value="1"/>
</dbReference>
<dbReference type="Gene3D" id="3.90.1170.10">
    <property type="entry name" value="Ribosomal protein L10e/L16"/>
    <property type="match status" value="1"/>
</dbReference>
<dbReference type="GO" id="GO:0019843">
    <property type="term" value="F:rRNA binding"/>
    <property type="evidence" value="ECO:0007669"/>
    <property type="project" value="UniProtKB-UniRule"/>
</dbReference>
<dbReference type="GO" id="GO:0006412">
    <property type="term" value="P:translation"/>
    <property type="evidence" value="ECO:0007669"/>
    <property type="project" value="UniProtKB-UniRule"/>
</dbReference>
<evidence type="ECO:0000256" key="5">
    <source>
        <dbReference type="ARBA" id="ARBA00023274"/>
    </source>
</evidence>
<evidence type="ECO:0000256" key="7">
    <source>
        <dbReference type="HAMAP-Rule" id="MF_01342"/>
    </source>
</evidence>
<evidence type="ECO:0000256" key="6">
    <source>
        <dbReference type="ARBA" id="ARBA00035198"/>
    </source>
</evidence>
<dbReference type="Proteomes" id="UP000051269">
    <property type="component" value="Unassembled WGS sequence"/>
</dbReference>
<dbReference type="InterPro" id="IPR047873">
    <property type="entry name" value="Ribosomal_uL16"/>
</dbReference>
<comment type="function">
    <text evidence="7 9">Binds 23S rRNA and is also seen to make contacts with the A and possibly P site tRNAs.</text>
</comment>
<dbReference type="InterPro" id="IPR016180">
    <property type="entry name" value="Ribosomal_uL16_dom"/>
</dbReference>
<dbReference type="FunFam" id="3.90.1170.10:FF:000001">
    <property type="entry name" value="50S ribosomal protein L16"/>
    <property type="match status" value="1"/>
</dbReference>
<dbReference type="PROSITE" id="PS00701">
    <property type="entry name" value="RIBOSOMAL_L16_2"/>
    <property type="match status" value="1"/>
</dbReference>
<dbReference type="NCBIfam" id="TIGR01164">
    <property type="entry name" value="rplP_bact"/>
    <property type="match status" value="1"/>
</dbReference>
<evidence type="ECO:0000256" key="1">
    <source>
        <dbReference type="ARBA" id="ARBA00008931"/>
    </source>
</evidence>
<keyword evidence="3 7" id="KW-0699">rRNA-binding</keyword>
<dbReference type="GO" id="GO:0003735">
    <property type="term" value="F:structural constituent of ribosome"/>
    <property type="evidence" value="ECO:0007669"/>
    <property type="project" value="InterPro"/>
</dbReference>
<protein>
    <recommendedName>
        <fullName evidence="6 7">Large ribosomal subunit protein uL16</fullName>
    </recommendedName>
</protein>
<evidence type="ECO:0000313" key="10">
    <source>
        <dbReference type="EMBL" id="KRO63271.1"/>
    </source>
</evidence>
<comment type="caution">
    <text evidence="10">The sequence shown here is derived from an EMBL/GenBank/DDBJ whole genome shotgun (WGS) entry which is preliminary data.</text>
</comment>
<evidence type="ECO:0000256" key="8">
    <source>
        <dbReference type="RuleBase" id="RU004413"/>
    </source>
</evidence>
<dbReference type="CDD" id="cd01433">
    <property type="entry name" value="Ribosomal_L16_L10e"/>
    <property type="match status" value="1"/>
</dbReference>
<dbReference type="PRINTS" id="PR00060">
    <property type="entry name" value="RIBOSOMALL16"/>
</dbReference>
<dbReference type="PANTHER" id="PTHR12220:SF13">
    <property type="entry name" value="LARGE RIBOSOMAL SUBUNIT PROTEIN UL16M"/>
    <property type="match status" value="1"/>
</dbReference>
<keyword evidence="5 7" id="KW-0687">Ribonucleoprotein</keyword>
<accession>A0A0R2RKY2</accession>
<dbReference type="PANTHER" id="PTHR12220">
    <property type="entry name" value="50S/60S RIBOSOMAL PROTEIN L16"/>
    <property type="match status" value="1"/>
</dbReference>
<organism evidence="10 11">
    <name type="scientific">Verrucomicrobia subdivision 6 bacterium BACL9 MAG-120507-bin52</name>
    <dbReference type="NCBI Taxonomy" id="1655590"/>
    <lineage>
        <taxon>Bacteria</taxon>
        <taxon>Pseudomonadati</taxon>
        <taxon>Verrucomicrobiota</taxon>
        <taxon>Verrucomicrobiia</taxon>
        <taxon>Verrucomicrobiales</taxon>
        <taxon>Verrucomicrobia subdivision 6</taxon>
    </lineage>
</organism>
<evidence type="ECO:0000313" key="11">
    <source>
        <dbReference type="Proteomes" id="UP000051269"/>
    </source>
</evidence>
<evidence type="ECO:0000256" key="3">
    <source>
        <dbReference type="ARBA" id="ARBA00022730"/>
    </source>
</evidence>
<sequence length="141" mass="16055">MALVPKRVKFRKTQRGSRKGFATRCITLAFGAFGLQSLDRCWLTNIQIEAARVALTRNMNRKGKLWIRIFPDKSVTARPPETRMGKGKGQPEFWVAVIKPGTILFELDGLLEADAKECFRLAASKLPMATRFITRERKLVF</sequence>
<dbReference type="InterPro" id="IPR020798">
    <property type="entry name" value="Ribosomal_uL16_CS"/>
</dbReference>
<name>A0A0R2RKY2_9BACT</name>
<comment type="subunit">
    <text evidence="7 9">Part of the 50S ribosomal subunit.</text>
</comment>
<keyword evidence="2 7" id="KW-0820">tRNA-binding</keyword>
<dbReference type="AlphaFoldDB" id="A0A0R2RKY2"/>
<evidence type="ECO:0000256" key="2">
    <source>
        <dbReference type="ARBA" id="ARBA00022555"/>
    </source>
</evidence>
<dbReference type="InterPro" id="IPR036920">
    <property type="entry name" value="Ribosomal_uL16_sf"/>
</dbReference>
<dbReference type="GO" id="GO:0000049">
    <property type="term" value="F:tRNA binding"/>
    <property type="evidence" value="ECO:0007669"/>
    <property type="project" value="UniProtKB-KW"/>
</dbReference>